<comment type="caution">
    <text evidence="6">The sequence shown here is derived from an EMBL/GenBank/DDBJ whole genome shotgun (WGS) entry which is preliminary data.</text>
</comment>
<name>A0A388T6Y1_9ACTN</name>
<dbReference type="PROSITE" id="PS00687">
    <property type="entry name" value="ALDEHYDE_DEHYDR_GLU"/>
    <property type="match status" value="1"/>
</dbReference>
<dbReference type="Gene3D" id="3.40.309.10">
    <property type="entry name" value="Aldehyde Dehydrogenase, Chain A, domain 2"/>
    <property type="match status" value="1"/>
</dbReference>
<sequence length="507" mass="53379">MAVDDGTWRKRASALTPHTGLFIDGAFRPARSGETFPTVSPRDGSVLALVSAAGEEDVDDAVRAARTAFQDGRWSQADPRHRKQVLLRLAELIRENLDELALLEALDAGKPISDTLAVDVPKCADCIQWYAEAVDKTYDEIAPAPRSALALVTREPLGVVAAVVPWNYPLLITSWKIAPALAMGNSVILKPAEQSSLSALKLAELAAEAGLPPGVLNVVPGHGPVAGRALGLHHDVDKIAFTGSTAVGRAFLGYSAASNGKQVALELGGKSPQLVLADAADLKAAASAVAWGIFYNAGQTCNAGSRLLVDERVHDELLHEVVSVTRALRLGDPLDPATQIGPLVDAAQRDRVLDYLDVAAHEGARTVLGGQAALPGSGGFYVEPTVLDGVDNGGRIGQQEIFGPVLATIPFRGVEEGVRLANDSRYGLAASVWTRDVSTAHRVARALRAGTVWVNTFDASDVITPFGGFKDTGAGRDKSLHALDAYSALKTTWLDLGTAPLARGTEE</sequence>
<dbReference type="InterPro" id="IPR029510">
    <property type="entry name" value="Ald_DH_CS_GLU"/>
</dbReference>
<evidence type="ECO:0000256" key="3">
    <source>
        <dbReference type="PROSITE-ProRule" id="PRU10007"/>
    </source>
</evidence>
<evidence type="ECO:0000259" key="5">
    <source>
        <dbReference type="Pfam" id="PF00171"/>
    </source>
</evidence>
<feature type="active site" evidence="3">
    <location>
        <position position="266"/>
    </location>
</feature>
<dbReference type="InterPro" id="IPR016161">
    <property type="entry name" value="Ald_DH/histidinol_DH"/>
</dbReference>
<protein>
    <submittedName>
        <fullName evidence="6">Aldehyde dehydrogenase PuuC</fullName>
    </submittedName>
</protein>
<organism evidence="6 7">
    <name type="scientific">Streptomyces spongiicola</name>
    <dbReference type="NCBI Taxonomy" id="1690221"/>
    <lineage>
        <taxon>Bacteria</taxon>
        <taxon>Bacillati</taxon>
        <taxon>Actinomycetota</taxon>
        <taxon>Actinomycetes</taxon>
        <taxon>Kitasatosporales</taxon>
        <taxon>Streptomycetaceae</taxon>
        <taxon>Streptomyces</taxon>
    </lineage>
</organism>
<accession>A0A388T6Y1</accession>
<evidence type="ECO:0000256" key="4">
    <source>
        <dbReference type="RuleBase" id="RU003345"/>
    </source>
</evidence>
<dbReference type="PANTHER" id="PTHR11699">
    <property type="entry name" value="ALDEHYDE DEHYDROGENASE-RELATED"/>
    <property type="match status" value="1"/>
</dbReference>
<dbReference type="EMBL" id="BGZL01000022">
    <property type="protein sequence ID" value="GBQ03790.1"/>
    <property type="molecule type" value="Genomic_DNA"/>
</dbReference>
<evidence type="ECO:0000313" key="6">
    <source>
        <dbReference type="EMBL" id="GBQ03790.1"/>
    </source>
</evidence>
<evidence type="ECO:0000256" key="1">
    <source>
        <dbReference type="ARBA" id="ARBA00009986"/>
    </source>
</evidence>
<dbReference type="FunFam" id="3.40.309.10:FF:000012">
    <property type="entry name" value="Betaine aldehyde dehydrogenase"/>
    <property type="match status" value="1"/>
</dbReference>
<proteinExistence type="inferred from homology"/>
<feature type="domain" description="Aldehyde dehydrogenase" evidence="5">
    <location>
        <begin position="30"/>
        <end position="491"/>
    </location>
</feature>
<dbReference type="CDD" id="cd07112">
    <property type="entry name" value="ALDH_GABALDH-PuuC"/>
    <property type="match status" value="1"/>
</dbReference>
<dbReference type="GO" id="GO:0016620">
    <property type="term" value="F:oxidoreductase activity, acting on the aldehyde or oxo group of donors, NAD or NADP as acceptor"/>
    <property type="evidence" value="ECO:0007669"/>
    <property type="project" value="InterPro"/>
</dbReference>
<dbReference type="Proteomes" id="UP000265354">
    <property type="component" value="Unassembled WGS sequence"/>
</dbReference>
<evidence type="ECO:0000313" key="7">
    <source>
        <dbReference type="Proteomes" id="UP000265354"/>
    </source>
</evidence>
<dbReference type="PROSITE" id="PS00070">
    <property type="entry name" value="ALDEHYDE_DEHYDR_CYS"/>
    <property type="match status" value="1"/>
</dbReference>
<gene>
    <name evidence="6" type="ORF">SSP531S_52680</name>
</gene>
<keyword evidence="2 4" id="KW-0560">Oxidoreductase</keyword>
<dbReference type="Gene3D" id="3.40.605.10">
    <property type="entry name" value="Aldehyde Dehydrogenase, Chain A, domain 1"/>
    <property type="match status" value="1"/>
</dbReference>
<dbReference type="InterPro" id="IPR015590">
    <property type="entry name" value="Aldehyde_DH_dom"/>
</dbReference>
<comment type="similarity">
    <text evidence="1 4">Belongs to the aldehyde dehydrogenase family.</text>
</comment>
<dbReference type="InterPro" id="IPR016162">
    <property type="entry name" value="Ald_DH_N"/>
</dbReference>
<dbReference type="SUPFAM" id="SSF53720">
    <property type="entry name" value="ALDH-like"/>
    <property type="match status" value="1"/>
</dbReference>
<evidence type="ECO:0000256" key="2">
    <source>
        <dbReference type="ARBA" id="ARBA00023002"/>
    </source>
</evidence>
<dbReference type="InterPro" id="IPR016163">
    <property type="entry name" value="Ald_DH_C"/>
</dbReference>
<dbReference type="InterPro" id="IPR016160">
    <property type="entry name" value="Ald_DH_CS_CYS"/>
</dbReference>
<dbReference type="FunFam" id="3.40.605.10:FF:000001">
    <property type="entry name" value="Aldehyde dehydrogenase 1"/>
    <property type="match status" value="1"/>
</dbReference>
<dbReference type="RefSeq" id="WP_116428852.1">
    <property type="nucleotide sequence ID" value="NZ_BGZL01000022.1"/>
</dbReference>
<dbReference type="AlphaFoldDB" id="A0A388T6Y1"/>
<dbReference type="Pfam" id="PF00171">
    <property type="entry name" value="Aldedh"/>
    <property type="match status" value="1"/>
</dbReference>
<reference evidence="6 7" key="1">
    <citation type="submission" date="2018-07" db="EMBL/GenBank/DDBJ databases">
        <title>Whole Genome Shotgun Sequence of Streptomyces spongiicola strain 531S.</title>
        <authorList>
            <person name="Dohra H."/>
            <person name="Kodani S."/>
        </authorList>
    </citation>
    <scope>NUCLEOTIDE SEQUENCE [LARGE SCALE GENOMIC DNA]</scope>
    <source>
        <strain evidence="6 7">531S</strain>
    </source>
</reference>